<dbReference type="InterPro" id="IPR001509">
    <property type="entry name" value="Epimerase_deHydtase"/>
</dbReference>
<organism evidence="4 5">
    <name type="scientific">Roseibium marinum</name>
    <dbReference type="NCBI Taxonomy" id="281252"/>
    <lineage>
        <taxon>Bacteria</taxon>
        <taxon>Pseudomonadati</taxon>
        <taxon>Pseudomonadota</taxon>
        <taxon>Alphaproteobacteria</taxon>
        <taxon>Hyphomicrobiales</taxon>
        <taxon>Stappiaceae</taxon>
        <taxon>Roseibium</taxon>
    </lineage>
</organism>
<gene>
    <name evidence="4" type="ORF">CLV41_101812</name>
</gene>
<dbReference type="RefSeq" id="WP_103220947.1">
    <property type="nucleotide sequence ID" value="NZ_PPCN01000001.1"/>
</dbReference>
<proteinExistence type="inferred from homology"/>
<evidence type="ECO:0000256" key="2">
    <source>
        <dbReference type="ARBA" id="ARBA00007637"/>
    </source>
</evidence>
<feature type="domain" description="NAD-dependent epimerase/dehydratase" evidence="3">
    <location>
        <begin position="6"/>
        <end position="231"/>
    </location>
</feature>
<dbReference type="OrthoDB" id="9801785at2"/>
<dbReference type="Gene3D" id="3.40.50.720">
    <property type="entry name" value="NAD(P)-binding Rossmann-like Domain"/>
    <property type="match status" value="1"/>
</dbReference>
<dbReference type="Proteomes" id="UP000236959">
    <property type="component" value="Unassembled WGS sequence"/>
</dbReference>
<reference evidence="4 5" key="1">
    <citation type="submission" date="2018-01" db="EMBL/GenBank/DDBJ databases">
        <title>Genomic Encyclopedia of Archaeal and Bacterial Type Strains, Phase II (KMG-II): from individual species to whole genera.</title>
        <authorList>
            <person name="Goeker M."/>
        </authorList>
    </citation>
    <scope>NUCLEOTIDE SEQUENCE [LARGE SCALE GENOMIC DNA]</scope>
    <source>
        <strain evidence="4 5">DSM 17023</strain>
    </source>
</reference>
<accession>A0A2S3V331</accession>
<comment type="similarity">
    <text evidence="2">Belongs to the NAD(P)-dependent epimerase/dehydratase family.</text>
</comment>
<dbReference type="EMBL" id="PPCN01000001">
    <property type="protein sequence ID" value="POF34358.1"/>
    <property type="molecule type" value="Genomic_DNA"/>
</dbReference>
<dbReference type="SUPFAM" id="SSF51735">
    <property type="entry name" value="NAD(P)-binding Rossmann-fold domains"/>
    <property type="match status" value="1"/>
</dbReference>
<evidence type="ECO:0000313" key="4">
    <source>
        <dbReference type="EMBL" id="POF34358.1"/>
    </source>
</evidence>
<protein>
    <submittedName>
        <fullName evidence="4">Nucleoside-diphosphate-sugar epimerase</fullName>
    </submittedName>
</protein>
<dbReference type="AlphaFoldDB" id="A0A2S3V331"/>
<evidence type="ECO:0000256" key="1">
    <source>
        <dbReference type="ARBA" id="ARBA00005125"/>
    </source>
</evidence>
<evidence type="ECO:0000313" key="5">
    <source>
        <dbReference type="Proteomes" id="UP000236959"/>
    </source>
</evidence>
<dbReference type="CDD" id="cd08946">
    <property type="entry name" value="SDR_e"/>
    <property type="match status" value="1"/>
</dbReference>
<evidence type="ECO:0000259" key="3">
    <source>
        <dbReference type="Pfam" id="PF01370"/>
    </source>
</evidence>
<dbReference type="Pfam" id="PF01370">
    <property type="entry name" value="Epimerase"/>
    <property type="match status" value="1"/>
</dbReference>
<dbReference type="PANTHER" id="PTHR43000">
    <property type="entry name" value="DTDP-D-GLUCOSE 4,6-DEHYDRATASE-RELATED"/>
    <property type="match status" value="1"/>
</dbReference>
<sequence length="299" mass="31666">MTQGWVLVTGAGGFVGGHCVQRLLEAGHKVIALLRSPKPGAGLPSGDTNTFKRIEGDLTQRVTCPYPVETIVHLAAQVVFPGITASQFARGNILSTLGMFELAQLLSVKTVIMHSSISVYGQAPSRNWTEATLSTAPAPYGASKYVCELAARDFADSMRIVVPRTPGIIGPGANPNWITSLVDKARRHEPVRIHNADAPFNSTLHVADYCNFVLSVLGSKTTDACMDIVNLAARKPLAVRDVVETIVREVSSQSEIVDGGPAGSPVTIDIGKAQHQYGFSPMTVGDAVTRYADEAGAGS</sequence>
<comment type="pathway">
    <text evidence="1">Bacterial outer membrane biogenesis; LPS O-antigen biosynthesis.</text>
</comment>
<comment type="caution">
    <text evidence="4">The sequence shown here is derived from an EMBL/GenBank/DDBJ whole genome shotgun (WGS) entry which is preliminary data.</text>
</comment>
<keyword evidence="5" id="KW-1185">Reference proteome</keyword>
<name>A0A2S3V331_9HYPH</name>
<dbReference type="InterPro" id="IPR036291">
    <property type="entry name" value="NAD(P)-bd_dom_sf"/>
</dbReference>